<dbReference type="Proteomes" id="UP000594121">
    <property type="component" value="Chromosome"/>
</dbReference>
<dbReference type="EMBL" id="CP062310">
    <property type="protein sequence ID" value="QOJ78610.1"/>
    <property type="molecule type" value="Genomic_DNA"/>
</dbReference>
<dbReference type="KEGG" id="thel:IG193_07585"/>
<dbReference type="GeneID" id="59149747"/>
<keyword evidence="2" id="KW-1185">Reference proteome</keyword>
<organism evidence="1 2">
    <name type="scientific">Infirmifilum lucidum</name>
    <dbReference type="NCBI Taxonomy" id="2776706"/>
    <lineage>
        <taxon>Archaea</taxon>
        <taxon>Thermoproteota</taxon>
        <taxon>Thermoprotei</taxon>
        <taxon>Thermofilales</taxon>
        <taxon>Thermofilaceae</taxon>
        <taxon>Infirmifilum</taxon>
    </lineage>
</organism>
<evidence type="ECO:0000313" key="2">
    <source>
        <dbReference type="Proteomes" id="UP000594121"/>
    </source>
</evidence>
<dbReference type="AlphaFoldDB" id="A0A7L9FFP3"/>
<dbReference type="RefSeq" id="WP_192818582.1">
    <property type="nucleotide sequence ID" value="NZ_CP062310.1"/>
</dbReference>
<name>A0A7L9FFP3_9CREN</name>
<gene>
    <name evidence="1" type="ORF">IG193_07585</name>
</gene>
<protein>
    <submittedName>
        <fullName evidence="1">Uncharacterized protein</fullName>
    </submittedName>
</protein>
<sequence length="112" mass="12661">MQPWIWREADSGASILASLTSDILRKYTPTLLEESGKLPLPLLAERIYELLRKHDVNIEVSTQPLPVAPYLLLQRDPLRLVLVLHKAAYQVWPELKPVSLPGVRTNTNISSP</sequence>
<proteinExistence type="predicted"/>
<dbReference type="InParanoid" id="A0A7L9FFP3"/>
<reference evidence="1 2" key="1">
    <citation type="submission" date="2020-10" db="EMBL/GenBank/DDBJ databases">
        <title>Thermofilum lucidum 3507LT sp. nov. a novel member of Thermofilaceae family isolated from Chile hot spring, and proposal of description order Thermofilales.</title>
        <authorList>
            <person name="Zayulina K.S."/>
            <person name="Elcheninov A.G."/>
            <person name="Toshchakov S.V."/>
            <person name="Kublanov I.V."/>
        </authorList>
    </citation>
    <scope>NUCLEOTIDE SEQUENCE [LARGE SCALE GENOMIC DNA]</scope>
    <source>
        <strain evidence="1 2">3507LT</strain>
    </source>
</reference>
<accession>A0A7L9FFP3</accession>
<evidence type="ECO:0000313" key="1">
    <source>
        <dbReference type="EMBL" id="QOJ78610.1"/>
    </source>
</evidence>